<accession>A0A841GKV7</accession>
<evidence type="ECO:0000313" key="6">
    <source>
        <dbReference type="EMBL" id="MBB6055955.1"/>
    </source>
</evidence>
<evidence type="ECO:0000256" key="5">
    <source>
        <dbReference type="ARBA" id="ARBA00023277"/>
    </source>
</evidence>
<organism evidence="6 7">
    <name type="scientific">Tolumonas osonensis</name>
    <dbReference type="NCBI Taxonomy" id="675874"/>
    <lineage>
        <taxon>Bacteria</taxon>
        <taxon>Pseudomonadati</taxon>
        <taxon>Pseudomonadota</taxon>
        <taxon>Gammaproteobacteria</taxon>
        <taxon>Aeromonadales</taxon>
        <taxon>Aeromonadaceae</taxon>
        <taxon>Tolumonas</taxon>
    </lineage>
</organism>
<name>A0A841GKV7_9GAMM</name>
<dbReference type="PANTHER" id="PTHR18964">
    <property type="entry name" value="ROK (REPRESSOR, ORF, KINASE) FAMILY"/>
    <property type="match status" value="1"/>
</dbReference>
<dbReference type="InterPro" id="IPR036390">
    <property type="entry name" value="WH_DNA-bd_sf"/>
</dbReference>
<dbReference type="GO" id="GO:0003677">
    <property type="term" value="F:DNA binding"/>
    <property type="evidence" value="ECO:0007669"/>
    <property type="project" value="UniProtKB-KW"/>
</dbReference>
<dbReference type="Pfam" id="PF00480">
    <property type="entry name" value="ROK"/>
    <property type="match status" value="1"/>
</dbReference>
<sequence length="409" mass="44350">MSARGERVANHELLKQVNAALVYRLIDTQGPISRVDIAQISALAPASVTNITRQLLEHGLIKEVAQQASTGGRPAISLTTEQTAFLFISCRLGREELQCSVMDLSDTVHQHTVSKLQRHDAEGIVAALSQAIQQQLQTVRPEQQAIAIAITMAGLVDPQTGTVLYSPNHQIANLRLAEQLQTVTDLPIYIGNDTRALALAEYYLGTAQKCQDFILVSIHHGAGAGIVSNGQLLLGKNRNVGEIGHIQIDPFGNQCHCGNFGCLETFVSNKAIVAQTKALLERGHSSNLDSNNLSIEIICKAALADDPIAVQIIRQTGNHLGRVLAILVNLFNPEKILLAGEIVQSAAVLFPALQQQIQRQSLPSFNQDLQLEKARFQGQGTMGGYALIKRALHESDLLQRIMQPGMDNA</sequence>
<keyword evidence="5" id="KW-0119">Carbohydrate metabolism</keyword>
<dbReference type="FunFam" id="1.10.10.10:FF:000045">
    <property type="entry name" value="ROK family transcriptional regulator"/>
    <property type="match status" value="1"/>
</dbReference>
<dbReference type="EMBL" id="JACHGR010000006">
    <property type="protein sequence ID" value="MBB6055955.1"/>
    <property type="molecule type" value="Genomic_DNA"/>
</dbReference>
<dbReference type="Gene3D" id="3.30.420.40">
    <property type="match status" value="2"/>
</dbReference>
<keyword evidence="3" id="KW-0238">DNA-binding</keyword>
<dbReference type="Gene3D" id="1.10.10.10">
    <property type="entry name" value="Winged helix-like DNA-binding domain superfamily/Winged helix DNA-binding domain"/>
    <property type="match status" value="1"/>
</dbReference>
<evidence type="ECO:0000256" key="3">
    <source>
        <dbReference type="ARBA" id="ARBA00023125"/>
    </source>
</evidence>
<dbReference type="Proteomes" id="UP000585721">
    <property type="component" value="Unassembled WGS sequence"/>
</dbReference>
<evidence type="ECO:0000313" key="7">
    <source>
        <dbReference type="Proteomes" id="UP000585721"/>
    </source>
</evidence>
<dbReference type="SUPFAM" id="SSF46785">
    <property type="entry name" value="Winged helix' DNA-binding domain"/>
    <property type="match status" value="1"/>
</dbReference>
<dbReference type="InterPro" id="IPR000600">
    <property type="entry name" value="ROK"/>
</dbReference>
<dbReference type="InterPro" id="IPR036388">
    <property type="entry name" value="WH-like_DNA-bd_sf"/>
</dbReference>
<dbReference type="AlphaFoldDB" id="A0A841GKV7"/>
<dbReference type="GO" id="GO:0006355">
    <property type="term" value="P:regulation of DNA-templated transcription"/>
    <property type="evidence" value="ECO:0007669"/>
    <property type="project" value="UniProtKB-ARBA"/>
</dbReference>
<protein>
    <submittedName>
        <fullName evidence="6">N-acetylglucosamine repressor</fullName>
    </submittedName>
</protein>
<reference evidence="6 7" key="1">
    <citation type="submission" date="2020-08" db="EMBL/GenBank/DDBJ databases">
        <title>Genomic Encyclopedia of Type Strains, Phase IV (KMG-IV): sequencing the most valuable type-strain genomes for metagenomic binning, comparative biology and taxonomic classification.</title>
        <authorList>
            <person name="Goeker M."/>
        </authorList>
    </citation>
    <scope>NUCLEOTIDE SEQUENCE [LARGE SCALE GENOMIC DNA]</scope>
    <source>
        <strain evidence="6 7">DSM 22975</strain>
    </source>
</reference>
<comment type="caution">
    <text evidence="6">The sequence shown here is derived from an EMBL/GenBank/DDBJ whole genome shotgun (WGS) entry which is preliminary data.</text>
</comment>
<evidence type="ECO:0000256" key="1">
    <source>
        <dbReference type="ARBA" id="ARBA00006479"/>
    </source>
</evidence>
<dbReference type="SUPFAM" id="SSF53067">
    <property type="entry name" value="Actin-like ATPase domain"/>
    <property type="match status" value="1"/>
</dbReference>
<keyword evidence="4" id="KW-0804">Transcription</keyword>
<evidence type="ECO:0000256" key="4">
    <source>
        <dbReference type="ARBA" id="ARBA00023163"/>
    </source>
</evidence>
<dbReference type="PANTHER" id="PTHR18964:SF175">
    <property type="entry name" value="N-ACETYLGLUCOSAMINE REPRESSOR"/>
    <property type="match status" value="1"/>
</dbReference>
<comment type="similarity">
    <text evidence="1">Belongs to the ROK (NagC/XylR) family.</text>
</comment>
<keyword evidence="7" id="KW-1185">Reference proteome</keyword>
<dbReference type="RefSeq" id="WP_188026702.1">
    <property type="nucleotide sequence ID" value="NZ_JACHGR010000006.1"/>
</dbReference>
<dbReference type="InterPro" id="IPR043129">
    <property type="entry name" value="ATPase_NBD"/>
</dbReference>
<keyword evidence="2" id="KW-0805">Transcription regulation</keyword>
<proteinExistence type="inferred from homology"/>
<evidence type="ECO:0000256" key="2">
    <source>
        <dbReference type="ARBA" id="ARBA00023015"/>
    </source>
</evidence>
<gene>
    <name evidence="6" type="ORF">HNR75_001885</name>
</gene>